<keyword evidence="3" id="KW-0677">Repeat</keyword>
<dbReference type="InterPro" id="IPR032675">
    <property type="entry name" value="LRR_dom_sf"/>
</dbReference>
<dbReference type="EMBL" id="JACEFO010001972">
    <property type="protein sequence ID" value="KAF8690453.1"/>
    <property type="molecule type" value="Genomic_DNA"/>
</dbReference>
<dbReference type="FunFam" id="3.80.10.10:FF:000383">
    <property type="entry name" value="Leucine-rich repeat receptor protein kinase EMS1"/>
    <property type="match status" value="1"/>
</dbReference>
<name>A0A835EFU4_9POAL</name>
<keyword evidence="2" id="KW-0732">Signal</keyword>
<dbReference type="InterPro" id="IPR001611">
    <property type="entry name" value="Leu-rich_rpt"/>
</dbReference>
<evidence type="ECO:0000313" key="6">
    <source>
        <dbReference type="Proteomes" id="UP000636709"/>
    </source>
</evidence>
<comment type="caution">
    <text evidence="5">The sequence shown here is derived from an EMBL/GenBank/DDBJ whole genome shotgun (WGS) entry which is preliminary data.</text>
</comment>
<dbReference type="Pfam" id="PF00560">
    <property type="entry name" value="LRR_1"/>
    <property type="match status" value="2"/>
</dbReference>
<keyword evidence="1" id="KW-0433">Leucine-rich repeat</keyword>
<evidence type="ECO:0000256" key="1">
    <source>
        <dbReference type="ARBA" id="ARBA00022614"/>
    </source>
</evidence>
<dbReference type="SUPFAM" id="SSF52058">
    <property type="entry name" value="L domain-like"/>
    <property type="match status" value="1"/>
</dbReference>
<organism evidence="5 6">
    <name type="scientific">Digitaria exilis</name>
    <dbReference type="NCBI Taxonomy" id="1010633"/>
    <lineage>
        <taxon>Eukaryota</taxon>
        <taxon>Viridiplantae</taxon>
        <taxon>Streptophyta</taxon>
        <taxon>Embryophyta</taxon>
        <taxon>Tracheophyta</taxon>
        <taxon>Spermatophyta</taxon>
        <taxon>Magnoliopsida</taxon>
        <taxon>Liliopsida</taxon>
        <taxon>Poales</taxon>
        <taxon>Poaceae</taxon>
        <taxon>PACMAD clade</taxon>
        <taxon>Panicoideae</taxon>
        <taxon>Panicodae</taxon>
        <taxon>Paniceae</taxon>
        <taxon>Anthephorinae</taxon>
        <taxon>Digitaria</taxon>
    </lineage>
</organism>
<reference evidence="5" key="1">
    <citation type="submission" date="2020-07" db="EMBL/GenBank/DDBJ databases">
        <title>Genome sequence and genetic diversity analysis of an under-domesticated orphan crop, white fonio (Digitaria exilis).</title>
        <authorList>
            <person name="Bennetzen J.L."/>
            <person name="Chen S."/>
            <person name="Ma X."/>
            <person name="Wang X."/>
            <person name="Yssel A.E.J."/>
            <person name="Chaluvadi S.R."/>
            <person name="Johnson M."/>
            <person name="Gangashetty P."/>
            <person name="Hamidou F."/>
            <person name="Sanogo M.D."/>
            <person name="Zwaenepoel A."/>
            <person name="Wallace J."/>
            <person name="Van De Peer Y."/>
            <person name="Van Deynze A."/>
        </authorList>
    </citation>
    <scope>NUCLEOTIDE SEQUENCE</scope>
    <source>
        <tissue evidence="5">Leaves</tissue>
    </source>
</reference>
<keyword evidence="6" id="KW-1185">Reference proteome</keyword>
<gene>
    <name evidence="5" type="ORF">HU200_040807</name>
</gene>
<proteinExistence type="predicted"/>
<evidence type="ECO:0000256" key="3">
    <source>
        <dbReference type="ARBA" id="ARBA00022737"/>
    </source>
</evidence>
<feature type="region of interest" description="Disordered" evidence="4">
    <location>
        <begin position="1"/>
        <end position="29"/>
    </location>
</feature>
<dbReference type="AlphaFoldDB" id="A0A835EFU4"/>
<evidence type="ECO:0000313" key="5">
    <source>
        <dbReference type="EMBL" id="KAF8690453.1"/>
    </source>
</evidence>
<evidence type="ECO:0000256" key="4">
    <source>
        <dbReference type="SAM" id="MobiDB-lite"/>
    </source>
</evidence>
<evidence type="ECO:0000256" key="2">
    <source>
        <dbReference type="ARBA" id="ARBA00022729"/>
    </source>
</evidence>
<sequence length="364" mass="38630">MAHSSLGPNPHGVARRRASRIPGNGPPPVEVQPVGLSASAGLMAVVHHGHRHPLAVTEISLPNTGIDGHLEIPLTIASLHALSYLDLGNNWLHGNIPPKFGNMPRLTQLGLTSNNLTGRIPASIGNLTMLGALSFGNNMLTGPIPEELGKLTTLRGATPLSPLCSSPSPCSPPPLAAFLTAAAAALMALFAARRRLPGWLAARPTPTSQSPSLPPHSPSTQIPLLADGGCEGRLRPINDAQAFQLWQVPFFLTRQASVHPNPSSPLFYRQPPPPFLLAMQQGRTASKPRSSSDLVLAMEVGIHLFGVPCHVGSAASWTFERIEAMSTAENAAYTIGCYLRNDEPPSRRALRPAVSWHASQTRAV</sequence>
<dbReference type="Proteomes" id="UP000636709">
    <property type="component" value="Unassembled WGS sequence"/>
</dbReference>
<protein>
    <submittedName>
        <fullName evidence="5">Uncharacterized protein</fullName>
    </submittedName>
</protein>
<dbReference type="OrthoDB" id="696249at2759"/>
<dbReference type="PANTHER" id="PTHR47988">
    <property type="entry name" value="SOMATIC EMBRYOGENESIS RECEPTOR KINASE 1"/>
    <property type="match status" value="1"/>
</dbReference>
<dbReference type="Gene3D" id="3.80.10.10">
    <property type="entry name" value="Ribonuclease Inhibitor"/>
    <property type="match status" value="1"/>
</dbReference>
<accession>A0A835EFU4</accession>